<dbReference type="GeneID" id="9698652"/>
<dbReference type="PRINTS" id="PR00195">
    <property type="entry name" value="DYNAMIN"/>
</dbReference>
<feature type="domain" description="GED" evidence="4">
    <location>
        <begin position="505"/>
        <end position="587"/>
    </location>
</feature>
<dbReference type="OrthoDB" id="5061070at2759"/>
<sequence>MADIKKIHRLQDISSAMSCLGIDMPQIVAIGSQSSGKSSVLEQIIKREVLPRGTNLVTRCPIVLHLRRCEDGAEGVVFDHLAGSVDFGTAGSIIIKRMEEICGINKGISSRPITAFVNLKDTLEMTVVDLPGLIKVPIGEQPEDIEIQVEDMVLGYAMKDSSIILALVNANADIATNEALKIAKKADPQLKRTLGVVTKIDLMDAGTDCMNILSNRNPKLALGYIGVINRGQQDIAKGVSINEAIHKESKYFKENPLYGKIYPNIGSEYLIKRLNEIFYEKAMESVPGIKTAVKNQLNDKAKRLHEIESGNSVKREQSLVLDYHQAILEIFRHVRPNVGVFSKSSSGFLNELKKAFEEDEFLAIFEDLPSRLSRSSYIFISEAVFYDVVRENIKKMATEYLEKVDNIVKLLIKEIWSISSPSFAVLSKKLNGVVSECIEEQRCKLADSIHLYSSIQSSYINVNHPDFDRPRALSLILRKIPRSESGLLGMFNSKEVSFEDKAFEVRLIKELAGSYLRIVNKEMRNYVLKAIHYYLCEYMDSRLPSVLTELEIEETEMAECPEIVGERNSLAKDIEILKNALSSLSGF</sequence>
<reference evidence="6 7" key="1">
    <citation type="journal article" date="2010" name="Nat. Commun.">
        <title>The complete sequence of the smallest known nuclear genome from the microsporidian Encephalitozoon intestinalis.</title>
        <authorList>
            <person name="Corradi N."/>
            <person name="Pombert J.-F."/>
            <person name="Farinelli L."/>
            <person name="Didier E.S."/>
            <person name="Keeling P.J."/>
        </authorList>
    </citation>
    <scope>NUCLEOTIDE SEQUENCE [LARGE SCALE GENOMIC DNA]</scope>
    <source>
        <strain evidence="6 7">ATCC 50506</strain>
    </source>
</reference>
<dbReference type="InterPro" id="IPR001401">
    <property type="entry name" value="Dynamin_GTPase"/>
</dbReference>
<dbReference type="CDD" id="cd08771">
    <property type="entry name" value="DLP_1"/>
    <property type="match status" value="1"/>
</dbReference>
<reference evidence="6 7" key="2">
    <citation type="journal article" date="2012" name="Proc. Natl. Acad. Sci. U.S.A.">
        <title>Gain and loss of multiple functionally related, horizontally transferred genes in the reduced genomes of two microsporidian parasites.</title>
        <authorList>
            <person name="Pombert J.-F."/>
            <person name="Selman M."/>
            <person name="Burki F."/>
            <person name="Bardell F.T."/>
            <person name="Farinelli L."/>
            <person name="Solter L.F."/>
            <person name="Whitman D.W."/>
            <person name="Weiss L.M."/>
            <person name="Corradi N."/>
            <person name="Keeling P.J."/>
        </authorList>
    </citation>
    <scope>NUCLEOTIDE SEQUENCE [LARGE SCALE GENOMIC DNA]</scope>
    <source>
        <strain evidence="6 7">ATCC 50506</strain>
    </source>
</reference>
<keyword evidence="1 3" id="KW-0547">Nucleotide-binding</keyword>
<dbReference type="InterPro" id="IPR030381">
    <property type="entry name" value="G_DYNAMIN_dom"/>
</dbReference>
<dbReference type="GO" id="GO:0005525">
    <property type="term" value="F:GTP binding"/>
    <property type="evidence" value="ECO:0007669"/>
    <property type="project" value="UniProtKB-KW"/>
</dbReference>
<dbReference type="InterPro" id="IPR045063">
    <property type="entry name" value="Dynamin_N"/>
</dbReference>
<dbReference type="Pfam" id="PF02212">
    <property type="entry name" value="GED"/>
    <property type="match status" value="1"/>
</dbReference>
<keyword evidence="7" id="KW-1185">Reference proteome</keyword>
<dbReference type="HOGENOM" id="CLU_008964_5_0_1"/>
<dbReference type="GO" id="GO:0008017">
    <property type="term" value="F:microtubule binding"/>
    <property type="evidence" value="ECO:0007669"/>
    <property type="project" value="TreeGrafter"/>
</dbReference>
<accession>E0S5J1</accession>
<evidence type="ECO:0000313" key="7">
    <source>
        <dbReference type="Proteomes" id="UP000002313"/>
    </source>
</evidence>
<proteinExistence type="inferred from homology"/>
<keyword evidence="2 3" id="KW-0342">GTP-binding</keyword>
<dbReference type="Gene3D" id="1.20.120.1240">
    <property type="entry name" value="Dynamin, middle domain"/>
    <property type="match status" value="1"/>
</dbReference>
<evidence type="ECO:0000256" key="3">
    <source>
        <dbReference type="RuleBase" id="RU003932"/>
    </source>
</evidence>
<dbReference type="InterPro" id="IPR019762">
    <property type="entry name" value="Dynamin_GTPase_CS"/>
</dbReference>
<evidence type="ECO:0000256" key="2">
    <source>
        <dbReference type="ARBA" id="ARBA00023134"/>
    </source>
</evidence>
<evidence type="ECO:0000313" key="6">
    <source>
        <dbReference type="EMBL" id="ADM10976.1"/>
    </source>
</evidence>
<dbReference type="InterPro" id="IPR000375">
    <property type="entry name" value="Dynamin_stalk"/>
</dbReference>
<dbReference type="VEuPathDB" id="MicrosporidiaDB:Eint_011140"/>
<dbReference type="InterPro" id="IPR022812">
    <property type="entry name" value="Dynamin"/>
</dbReference>
<dbReference type="GO" id="GO:0003924">
    <property type="term" value="F:GTPase activity"/>
    <property type="evidence" value="ECO:0007669"/>
    <property type="project" value="InterPro"/>
</dbReference>
<dbReference type="PROSITE" id="PS00410">
    <property type="entry name" value="G_DYNAMIN_1"/>
    <property type="match status" value="1"/>
</dbReference>
<dbReference type="GO" id="GO:0005737">
    <property type="term" value="C:cytoplasm"/>
    <property type="evidence" value="ECO:0007669"/>
    <property type="project" value="TreeGrafter"/>
</dbReference>
<dbReference type="Gene3D" id="3.40.50.300">
    <property type="entry name" value="P-loop containing nucleotide triphosphate hydrolases"/>
    <property type="match status" value="1"/>
</dbReference>
<name>E0S5J1_ENCIT</name>
<dbReference type="Pfam" id="PF01031">
    <property type="entry name" value="Dynamin_M"/>
    <property type="match status" value="1"/>
</dbReference>
<dbReference type="PANTHER" id="PTHR11566">
    <property type="entry name" value="DYNAMIN"/>
    <property type="match status" value="1"/>
</dbReference>
<protein>
    <submittedName>
        <fullName evidence="6">Dynamin</fullName>
    </submittedName>
</protein>
<dbReference type="Pfam" id="PF00350">
    <property type="entry name" value="Dynamin_N"/>
    <property type="match status" value="1"/>
</dbReference>
<dbReference type="PROSITE" id="PS51718">
    <property type="entry name" value="G_DYNAMIN_2"/>
    <property type="match status" value="1"/>
</dbReference>
<dbReference type="InterPro" id="IPR027417">
    <property type="entry name" value="P-loop_NTPase"/>
</dbReference>
<dbReference type="InterPro" id="IPR020850">
    <property type="entry name" value="GED_dom"/>
</dbReference>
<dbReference type="KEGG" id="ein:Eint_011140"/>
<feature type="domain" description="Dynamin-type G" evidence="5">
    <location>
        <begin position="21"/>
        <end position="287"/>
    </location>
</feature>
<dbReference type="Proteomes" id="UP000002313">
    <property type="component" value="Chromosome I"/>
</dbReference>
<dbReference type="RefSeq" id="XP_003072336.1">
    <property type="nucleotide sequence ID" value="XM_003072290.1"/>
</dbReference>
<dbReference type="EMBL" id="CP001942">
    <property type="protein sequence ID" value="ADM10976.1"/>
    <property type="molecule type" value="Genomic_DNA"/>
</dbReference>
<comment type="similarity">
    <text evidence="3">Belongs to the TRAFAC class dynamin-like GTPase superfamily. Dynamin/Fzo/YdjA family.</text>
</comment>
<evidence type="ECO:0000259" key="5">
    <source>
        <dbReference type="PROSITE" id="PS51718"/>
    </source>
</evidence>
<dbReference type="GO" id="GO:0016020">
    <property type="term" value="C:membrane"/>
    <property type="evidence" value="ECO:0007669"/>
    <property type="project" value="TreeGrafter"/>
</dbReference>
<dbReference type="SUPFAM" id="SSF52540">
    <property type="entry name" value="P-loop containing nucleoside triphosphate hydrolases"/>
    <property type="match status" value="1"/>
</dbReference>
<dbReference type="PROSITE" id="PS51388">
    <property type="entry name" value="GED"/>
    <property type="match status" value="1"/>
</dbReference>
<dbReference type="GO" id="GO:0005874">
    <property type="term" value="C:microtubule"/>
    <property type="evidence" value="ECO:0007669"/>
    <property type="project" value="TreeGrafter"/>
</dbReference>
<organism evidence="6 7">
    <name type="scientific">Encephalitozoon intestinalis (strain ATCC 50506)</name>
    <name type="common">Microsporidian parasite</name>
    <name type="synonym">Septata intestinalis</name>
    <dbReference type="NCBI Taxonomy" id="876142"/>
    <lineage>
        <taxon>Eukaryota</taxon>
        <taxon>Fungi</taxon>
        <taxon>Fungi incertae sedis</taxon>
        <taxon>Microsporidia</taxon>
        <taxon>Unikaryonidae</taxon>
        <taxon>Encephalitozoon</taxon>
    </lineage>
</organism>
<dbReference type="SMART" id="SM00053">
    <property type="entry name" value="DYNc"/>
    <property type="match status" value="1"/>
</dbReference>
<dbReference type="InterPro" id="IPR003130">
    <property type="entry name" value="GED"/>
</dbReference>
<gene>
    <name evidence="6" type="ORF">Eint_011140</name>
</gene>
<dbReference type="AlphaFoldDB" id="E0S5J1"/>
<evidence type="ECO:0000256" key="1">
    <source>
        <dbReference type="ARBA" id="ARBA00022741"/>
    </source>
</evidence>
<evidence type="ECO:0000259" key="4">
    <source>
        <dbReference type="PROSITE" id="PS51388"/>
    </source>
</evidence>